<dbReference type="Proteomes" id="UP001153636">
    <property type="component" value="Chromosome 10"/>
</dbReference>
<protein>
    <recommendedName>
        <fullName evidence="1">Sperm microtubule inner protein 1 C-terminal domain-containing protein</fullName>
    </recommendedName>
</protein>
<evidence type="ECO:0000259" key="1">
    <source>
        <dbReference type="Pfam" id="PF22589"/>
    </source>
</evidence>
<dbReference type="OrthoDB" id="410807at2759"/>
<proteinExistence type="predicted"/>
<organism evidence="2 3">
    <name type="scientific">Psylliodes chrysocephalus</name>
    <dbReference type="NCBI Taxonomy" id="3402493"/>
    <lineage>
        <taxon>Eukaryota</taxon>
        <taxon>Metazoa</taxon>
        <taxon>Ecdysozoa</taxon>
        <taxon>Arthropoda</taxon>
        <taxon>Hexapoda</taxon>
        <taxon>Insecta</taxon>
        <taxon>Pterygota</taxon>
        <taxon>Neoptera</taxon>
        <taxon>Endopterygota</taxon>
        <taxon>Coleoptera</taxon>
        <taxon>Polyphaga</taxon>
        <taxon>Cucujiformia</taxon>
        <taxon>Chrysomeloidea</taxon>
        <taxon>Chrysomelidae</taxon>
        <taxon>Galerucinae</taxon>
        <taxon>Alticini</taxon>
        <taxon>Psylliodes</taxon>
    </lineage>
</organism>
<dbReference type="PANTHER" id="PTHR35826:SF1">
    <property type="entry name" value="PROTEIN ATP6V1FNB-LIKE"/>
    <property type="match status" value="1"/>
</dbReference>
<evidence type="ECO:0000313" key="2">
    <source>
        <dbReference type="EMBL" id="CAH1100098.1"/>
    </source>
</evidence>
<feature type="domain" description="Sperm microtubule inner protein 1 C-terminal" evidence="1">
    <location>
        <begin position="91"/>
        <end position="153"/>
    </location>
</feature>
<evidence type="ECO:0000313" key="3">
    <source>
        <dbReference type="Proteomes" id="UP001153636"/>
    </source>
</evidence>
<dbReference type="AlphaFoldDB" id="A0A9P0G4X5"/>
<name>A0A9P0G4X5_9CUCU</name>
<keyword evidence="3" id="KW-1185">Reference proteome</keyword>
<dbReference type="InterPro" id="IPR054323">
    <property type="entry name" value="SPMIP1_C"/>
</dbReference>
<dbReference type="PANTHER" id="PTHR35826">
    <property type="entry name" value="PROTEIN ATP6V1FNB-LIKE"/>
    <property type="match status" value="1"/>
</dbReference>
<accession>A0A9P0G4X5</accession>
<reference evidence="2" key="1">
    <citation type="submission" date="2022-01" db="EMBL/GenBank/DDBJ databases">
        <authorList>
            <person name="King R."/>
        </authorList>
    </citation>
    <scope>NUCLEOTIDE SEQUENCE</scope>
</reference>
<sequence length="169" mass="20493">MPIEWRGIAPDRERAWKMNIVKENKLKLEWFRENKGRLNKHANKELTHTVSQETKDKFEQEMVDIYKNHESYPRRTFGEPDPIEPRALHLDGRREYLKKRKHILPENRYYLPENVNANYGWKMFHHRATNYGLGRGFIIKHSFYRRQGVHMDPDWYREPATNSPSICTK</sequence>
<dbReference type="Pfam" id="PF22589">
    <property type="entry name" value="SPMIP1"/>
    <property type="match status" value="1"/>
</dbReference>
<dbReference type="EMBL" id="OV651822">
    <property type="protein sequence ID" value="CAH1100098.1"/>
    <property type="molecule type" value="Genomic_DNA"/>
</dbReference>
<gene>
    <name evidence="2" type="ORF">PSYICH_LOCUS1852</name>
</gene>